<dbReference type="AlphaFoldDB" id="A0A0V0GU49"/>
<accession>A0A0V0GU49</accession>
<dbReference type="EMBL" id="GEDG01031620">
    <property type="protein sequence ID" value="JAP11273.1"/>
    <property type="molecule type" value="Transcribed_RNA"/>
</dbReference>
<sequence>MLMEEDMEDKTHMLQESLELQAKGDHFMRPLARSIRLHLSRTCPLLTRTVRYRMTITQEVCIVLQVMSLTVVVT</sequence>
<evidence type="ECO:0000313" key="1">
    <source>
        <dbReference type="EMBL" id="JAP11273.1"/>
    </source>
</evidence>
<reference evidence="1" key="1">
    <citation type="submission" date="2015-12" db="EMBL/GenBank/DDBJ databases">
        <title>Gene expression during late stages of embryo sac development: a critical building block for successful pollen-pistil interactions.</title>
        <authorList>
            <person name="Liu Y."/>
            <person name="Joly V."/>
            <person name="Sabar M."/>
            <person name="Matton D.P."/>
        </authorList>
    </citation>
    <scope>NUCLEOTIDE SEQUENCE</scope>
</reference>
<name>A0A0V0GU49_SOLCH</name>
<organism evidence="1">
    <name type="scientific">Solanum chacoense</name>
    <name type="common">Chaco potato</name>
    <dbReference type="NCBI Taxonomy" id="4108"/>
    <lineage>
        <taxon>Eukaryota</taxon>
        <taxon>Viridiplantae</taxon>
        <taxon>Streptophyta</taxon>
        <taxon>Embryophyta</taxon>
        <taxon>Tracheophyta</taxon>
        <taxon>Spermatophyta</taxon>
        <taxon>Magnoliopsida</taxon>
        <taxon>eudicotyledons</taxon>
        <taxon>Gunneridae</taxon>
        <taxon>Pentapetalae</taxon>
        <taxon>asterids</taxon>
        <taxon>lamiids</taxon>
        <taxon>Solanales</taxon>
        <taxon>Solanaceae</taxon>
        <taxon>Solanoideae</taxon>
        <taxon>Solaneae</taxon>
        <taxon>Solanum</taxon>
    </lineage>
</organism>
<proteinExistence type="predicted"/>
<protein>
    <submittedName>
        <fullName evidence="1">Putative ovule protein</fullName>
    </submittedName>
</protein>